<keyword evidence="3" id="KW-0548">Nucleotidyltransferase</keyword>
<evidence type="ECO:0000256" key="2">
    <source>
        <dbReference type="ARBA" id="ARBA00022679"/>
    </source>
</evidence>
<dbReference type="InterPro" id="IPR012337">
    <property type="entry name" value="RNaseH-like_sf"/>
</dbReference>
<dbReference type="Pfam" id="PF02022">
    <property type="entry name" value="Integrase_Zn"/>
    <property type="match status" value="1"/>
</dbReference>
<dbReference type="SUPFAM" id="SSF50630">
    <property type="entry name" value="Acid proteases"/>
    <property type="match status" value="1"/>
</dbReference>
<dbReference type="InterPro" id="IPR021109">
    <property type="entry name" value="Peptidase_aspartic_dom_sf"/>
</dbReference>
<dbReference type="InterPro" id="IPR001584">
    <property type="entry name" value="Integrase_cat-core"/>
</dbReference>
<dbReference type="InterPro" id="IPR003308">
    <property type="entry name" value="Integrase_Zn-bd_dom_N"/>
</dbReference>
<comment type="caution">
    <text evidence="20">The sequence shown here is derived from an EMBL/GenBank/DDBJ whole genome shotgun (WGS) entry which is preliminary data.</text>
</comment>
<reference evidence="20 21" key="1">
    <citation type="journal article" date="2023" name="J. Hered.">
        <title>Chromosome-level genome of the wood stork (Mycteria americana) provides insight into avian chromosome evolution.</title>
        <authorList>
            <person name="Flamio R. Jr."/>
            <person name="Ramstad K.M."/>
        </authorList>
    </citation>
    <scope>NUCLEOTIDE SEQUENCE [LARGE SCALE GENOMIC DNA]</scope>
    <source>
        <strain evidence="20">JAX WOST 10</strain>
    </source>
</reference>
<evidence type="ECO:0008006" key="22">
    <source>
        <dbReference type="Google" id="ProtNLM"/>
    </source>
</evidence>
<dbReference type="GO" id="GO:0004190">
    <property type="term" value="F:aspartic-type endopeptidase activity"/>
    <property type="evidence" value="ECO:0007669"/>
    <property type="project" value="InterPro"/>
</dbReference>
<keyword evidence="9" id="KW-0862">Zinc</keyword>
<dbReference type="SUPFAM" id="SSF53098">
    <property type="entry name" value="Ribonuclease H-like"/>
    <property type="match status" value="2"/>
</dbReference>
<dbReference type="InterPro" id="IPR043128">
    <property type="entry name" value="Rev_trsase/Diguanyl_cyclase"/>
</dbReference>
<dbReference type="SUPFAM" id="SSF50122">
    <property type="entry name" value="DNA-binding domain of retroviral integrase"/>
    <property type="match status" value="1"/>
</dbReference>
<feature type="domain" description="Integrase-type" evidence="16">
    <location>
        <begin position="746"/>
        <end position="787"/>
    </location>
</feature>
<evidence type="ECO:0000256" key="11">
    <source>
        <dbReference type="ARBA" id="ARBA00022918"/>
    </source>
</evidence>
<gene>
    <name evidence="20" type="ORF">QYF61_021610</name>
</gene>
<dbReference type="Pfam" id="PF00665">
    <property type="entry name" value="rve"/>
    <property type="match status" value="1"/>
</dbReference>
<dbReference type="GO" id="GO:0008270">
    <property type="term" value="F:zinc ion binding"/>
    <property type="evidence" value="ECO:0007669"/>
    <property type="project" value="UniProtKB-KW"/>
</dbReference>
<dbReference type="InterPro" id="IPR018061">
    <property type="entry name" value="Retropepsins"/>
</dbReference>
<dbReference type="InterPro" id="IPR001995">
    <property type="entry name" value="Peptidase_A2_cat"/>
</dbReference>
<dbReference type="GO" id="GO:0003964">
    <property type="term" value="F:RNA-directed DNA polymerase activity"/>
    <property type="evidence" value="ECO:0007669"/>
    <property type="project" value="UniProtKB-KW"/>
</dbReference>
<dbReference type="PANTHER" id="PTHR41694">
    <property type="entry name" value="ENDOGENOUS RETROVIRUS GROUP K MEMBER POL PROTEIN"/>
    <property type="match status" value="1"/>
</dbReference>
<dbReference type="GO" id="GO:0015074">
    <property type="term" value="P:DNA integration"/>
    <property type="evidence" value="ECO:0007669"/>
    <property type="project" value="UniProtKB-KW"/>
</dbReference>
<evidence type="ECO:0000256" key="12">
    <source>
        <dbReference type="ARBA" id="ARBA00023125"/>
    </source>
</evidence>
<dbReference type="InterPro" id="IPR010661">
    <property type="entry name" value="RVT_thumb"/>
</dbReference>
<feature type="domain" description="Peptidase A2" evidence="15">
    <location>
        <begin position="115"/>
        <end position="194"/>
    </location>
</feature>
<sequence>MSKQVCTRGVPREAAWPVLGVWEGRPSCPRLSHPSGKRAAEGTFWRASYSAIAAPSATDPVWAASSTQHGSTSSDNSQSCCPDTHVALVLNCDQRPRVRAQITIGTTVHPKVIWSELLLDTGADVTCFPLQDWPKSWPVQLSSGLEGVGRVAAAWQSVFPVTIVIDDPDQPGRTVTVYPHVVPHIPEALKGCTAAIRNTPFKFSLAATAYLVSSSKAIPLEWKNDDPIWVEQWLLTQEKLQAAHEIVAKELQAGHLEESFSPWNTPIFVIPKKDKGRYHLLHDLRQVNKQMVDMGALQPGLPLASAIPEGWPIVAIDIADCFFSIPLAEPDRKRFAFMIPSINLSEPATRYQWRVLPQGMKNSPTICQYIIAQLLAPQLRTKYSLWKAEEIVKKTLTQAGLKIQGSKVQKGTDIKYLGLRITPERIVPQAVTLPVDIKTLHDAQKLVGALQWLRTIIGIPPEWMAPLYELLKGQAPWEARQLTPEARASLEKITGLIAQGGIDRWDPNLPLKLFITLTKKGAVATIGQGTPEKPRILAWILSNQSHSAFTTYISMIAILITKGRRKTILHFGKEPAEVWLPIKQSQWQNILQGTDHIVLALENYNGDIKFGKTLEMHTHINALTPKWNIRVLTTPKEGPTIFTDASSQTHAAVAVWQEKGVWQCQRITAKEQSVQWLEARAVTIAMQIWPDRHTNIVTDSLFVFKLLSNMSIAGWAGSDIALIHTTLRGYYQIGNEKADTAAKSVWTLQQAKDLHQYLHLGAKALAKQCDIPLSQARDVVSCCPYCQHSPLWNAGVNPRGLQPNQIWQTDFTMCPQFRPQPCLVVTVNTCSGFIAATMHRKVTARAAQIHWNTVIAYLGTPQVIKTDNGSCFTAASTIQWAQRWDIKLIHGIPYNSQGQAIVERANQTLKTKIKVLGEGEGYTQGIPSHLQPLILTRALYALNHHIRGEETKTSAEKHWTKKLVEDGPNVLVRSPETGAWEPGWQLVTQGRGYAAVKQGDSIRWVPARWIKPDLKDPSS</sequence>
<dbReference type="PROSITE" id="PS50175">
    <property type="entry name" value="ASP_PROT_RETROV"/>
    <property type="match status" value="1"/>
</dbReference>
<accession>A0AAN7NRS0</accession>
<evidence type="ECO:0000259" key="15">
    <source>
        <dbReference type="PROSITE" id="PS50175"/>
    </source>
</evidence>
<evidence type="ECO:0000256" key="5">
    <source>
        <dbReference type="ARBA" id="ARBA00022723"/>
    </source>
</evidence>
<organism evidence="20 21">
    <name type="scientific">Mycteria americana</name>
    <name type="common">Wood stork</name>
    <dbReference type="NCBI Taxonomy" id="33587"/>
    <lineage>
        <taxon>Eukaryota</taxon>
        <taxon>Metazoa</taxon>
        <taxon>Chordata</taxon>
        <taxon>Craniata</taxon>
        <taxon>Vertebrata</taxon>
        <taxon>Euteleostomi</taxon>
        <taxon>Archelosauria</taxon>
        <taxon>Archosauria</taxon>
        <taxon>Dinosauria</taxon>
        <taxon>Saurischia</taxon>
        <taxon>Theropoda</taxon>
        <taxon>Coelurosauria</taxon>
        <taxon>Aves</taxon>
        <taxon>Neognathae</taxon>
        <taxon>Neoaves</taxon>
        <taxon>Aequornithes</taxon>
        <taxon>Ciconiiformes</taxon>
        <taxon>Ciconiidae</taxon>
        <taxon>Mycteria</taxon>
    </lineage>
</organism>
<keyword evidence="4" id="KW-0540">Nuclease</keyword>
<dbReference type="Pfam" id="PF00077">
    <property type="entry name" value="RVP"/>
    <property type="match status" value="1"/>
</dbReference>
<evidence type="ECO:0000256" key="1">
    <source>
        <dbReference type="ARBA" id="ARBA00010879"/>
    </source>
</evidence>
<dbReference type="Gene3D" id="2.40.70.10">
    <property type="entry name" value="Acid Proteases"/>
    <property type="match status" value="1"/>
</dbReference>
<dbReference type="GO" id="GO:0004519">
    <property type="term" value="F:endonuclease activity"/>
    <property type="evidence" value="ECO:0007669"/>
    <property type="project" value="UniProtKB-KW"/>
</dbReference>
<dbReference type="InterPro" id="IPR017856">
    <property type="entry name" value="Integrase-like_N"/>
</dbReference>
<dbReference type="PROSITE" id="PS51027">
    <property type="entry name" value="INTEGRASE_DBD"/>
    <property type="match status" value="1"/>
</dbReference>
<dbReference type="InterPro" id="IPR036397">
    <property type="entry name" value="RNaseH_sf"/>
</dbReference>
<dbReference type="Gene3D" id="1.10.10.200">
    <property type="match status" value="1"/>
</dbReference>
<dbReference type="InterPro" id="IPR043502">
    <property type="entry name" value="DNA/RNA_pol_sf"/>
</dbReference>
<keyword evidence="10" id="KW-0229">DNA integration</keyword>
<keyword evidence="5" id="KW-0479">Metal-binding</keyword>
<comment type="similarity">
    <text evidence="1">Belongs to the beta type-B retroviral polymerase family. HERV class-II K(HML-2) pol subfamily.</text>
</comment>
<dbReference type="GO" id="GO:0003677">
    <property type="term" value="F:DNA binding"/>
    <property type="evidence" value="ECO:0007669"/>
    <property type="project" value="UniProtKB-KW"/>
</dbReference>
<keyword evidence="6" id="KW-0255">Endonuclease</keyword>
<dbReference type="InterPro" id="IPR001037">
    <property type="entry name" value="Integrase_C_retrovir"/>
</dbReference>
<dbReference type="Gene3D" id="2.30.30.10">
    <property type="entry name" value="Integrase, C-terminal domain superfamily, retroviral"/>
    <property type="match status" value="1"/>
</dbReference>
<dbReference type="GO" id="GO:0006508">
    <property type="term" value="P:proteolysis"/>
    <property type="evidence" value="ECO:0007669"/>
    <property type="project" value="InterPro"/>
</dbReference>
<evidence type="ECO:0000256" key="10">
    <source>
        <dbReference type="ARBA" id="ARBA00022908"/>
    </source>
</evidence>
<feature type="domain" description="Integrase-type" evidence="19">
    <location>
        <begin position="968"/>
        <end position="1015"/>
    </location>
</feature>
<dbReference type="Gene3D" id="3.30.420.10">
    <property type="entry name" value="Ribonuclease H-like superfamily/Ribonuclease H"/>
    <property type="match status" value="2"/>
</dbReference>
<feature type="DNA-binding region" description="Integrase-type" evidence="14">
    <location>
        <begin position="968"/>
        <end position="1015"/>
    </location>
</feature>
<evidence type="ECO:0000313" key="20">
    <source>
        <dbReference type="EMBL" id="KAK4832258.1"/>
    </source>
</evidence>
<evidence type="ECO:0000256" key="4">
    <source>
        <dbReference type="ARBA" id="ARBA00022722"/>
    </source>
</evidence>
<evidence type="ECO:0000256" key="7">
    <source>
        <dbReference type="ARBA" id="ARBA00022771"/>
    </source>
</evidence>
<dbReference type="SUPFAM" id="SSF46919">
    <property type="entry name" value="N-terminal Zn binding domain of HIV integrase"/>
    <property type="match status" value="1"/>
</dbReference>
<dbReference type="InterPro" id="IPR000477">
    <property type="entry name" value="RT_dom"/>
</dbReference>
<evidence type="ECO:0000259" key="17">
    <source>
        <dbReference type="PROSITE" id="PS50878"/>
    </source>
</evidence>
<name>A0AAN7NRS0_MYCAM</name>
<evidence type="ECO:0000313" key="21">
    <source>
        <dbReference type="Proteomes" id="UP001333110"/>
    </source>
</evidence>
<dbReference type="InterPro" id="IPR036862">
    <property type="entry name" value="Integrase_C_dom_sf_retrovir"/>
</dbReference>
<feature type="domain" description="Integrase catalytic" evidence="18">
    <location>
        <begin position="799"/>
        <end position="963"/>
    </location>
</feature>
<dbReference type="PROSITE" id="PS50994">
    <property type="entry name" value="INTEGRASE"/>
    <property type="match status" value="1"/>
</dbReference>
<dbReference type="Gene3D" id="3.30.70.270">
    <property type="match status" value="1"/>
</dbReference>
<evidence type="ECO:0000259" key="19">
    <source>
        <dbReference type="PROSITE" id="PS51027"/>
    </source>
</evidence>
<keyword evidence="11" id="KW-0695">RNA-directed DNA polymerase</keyword>
<proteinExistence type="inferred from homology"/>
<evidence type="ECO:0000256" key="3">
    <source>
        <dbReference type="ARBA" id="ARBA00022695"/>
    </source>
</evidence>
<evidence type="ECO:0000256" key="13">
    <source>
        <dbReference type="PROSITE-ProRule" id="PRU00450"/>
    </source>
</evidence>
<evidence type="ECO:0000256" key="8">
    <source>
        <dbReference type="ARBA" id="ARBA00022801"/>
    </source>
</evidence>
<dbReference type="GO" id="GO:0035613">
    <property type="term" value="F:RNA stem-loop binding"/>
    <property type="evidence" value="ECO:0007669"/>
    <property type="project" value="TreeGrafter"/>
</dbReference>
<dbReference type="InterPro" id="IPR001969">
    <property type="entry name" value="Aspartic_peptidase_AS"/>
</dbReference>
<dbReference type="EMBL" id="JAUNZN010000001">
    <property type="protein sequence ID" value="KAK4832258.1"/>
    <property type="molecule type" value="Genomic_DNA"/>
</dbReference>
<evidence type="ECO:0000256" key="6">
    <source>
        <dbReference type="ARBA" id="ARBA00022759"/>
    </source>
</evidence>
<feature type="domain" description="Reverse transcriptase" evidence="17">
    <location>
        <begin position="251"/>
        <end position="457"/>
    </location>
</feature>
<dbReference type="PROSITE" id="PS50876">
    <property type="entry name" value="ZF_INTEGRASE"/>
    <property type="match status" value="1"/>
</dbReference>
<keyword evidence="2" id="KW-0808">Transferase</keyword>
<keyword evidence="21" id="KW-1185">Reference proteome</keyword>
<dbReference type="PROSITE" id="PS00141">
    <property type="entry name" value="ASP_PROTEASE"/>
    <property type="match status" value="1"/>
</dbReference>
<dbReference type="SUPFAM" id="SSF56672">
    <property type="entry name" value="DNA/RNA polymerases"/>
    <property type="match status" value="1"/>
</dbReference>
<dbReference type="AlphaFoldDB" id="A0AAN7NRS0"/>
<evidence type="ECO:0000259" key="18">
    <source>
        <dbReference type="PROSITE" id="PS50994"/>
    </source>
</evidence>
<evidence type="ECO:0000256" key="14">
    <source>
        <dbReference type="PROSITE-ProRule" id="PRU00506"/>
    </source>
</evidence>
<keyword evidence="7 13" id="KW-0863">Zinc-finger</keyword>
<evidence type="ECO:0000256" key="9">
    <source>
        <dbReference type="ARBA" id="ARBA00022833"/>
    </source>
</evidence>
<dbReference type="Pfam" id="PF06817">
    <property type="entry name" value="RVT_thumb"/>
    <property type="match status" value="1"/>
</dbReference>
<evidence type="ECO:0000259" key="16">
    <source>
        <dbReference type="PROSITE" id="PS50876"/>
    </source>
</evidence>
<keyword evidence="8" id="KW-0378">Hydrolase</keyword>
<dbReference type="PROSITE" id="PS50878">
    <property type="entry name" value="RT_POL"/>
    <property type="match status" value="1"/>
</dbReference>
<protein>
    <recommendedName>
        <fullName evidence="22">Integrase</fullName>
    </recommendedName>
</protein>
<dbReference type="PANTHER" id="PTHR41694:SF3">
    <property type="entry name" value="RNA-DIRECTED DNA POLYMERASE-RELATED"/>
    <property type="match status" value="1"/>
</dbReference>
<dbReference type="Pfam" id="PF00078">
    <property type="entry name" value="RVT_1"/>
    <property type="match status" value="1"/>
</dbReference>
<keyword evidence="12" id="KW-0238">DNA-binding</keyword>
<dbReference type="Gene3D" id="3.10.10.10">
    <property type="entry name" value="HIV Type 1 Reverse Transcriptase, subunit A, domain 1"/>
    <property type="match status" value="1"/>
</dbReference>
<dbReference type="Proteomes" id="UP001333110">
    <property type="component" value="Unassembled WGS sequence"/>
</dbReference>